<dbReference type="PANTHER" id="PTHR35910:SF1">
    <property type="entry name" value="2EXR DOMAIN-CONTAINING PROTEIN"/>
    <property type="match status" value="1"/>
</dbReference>
<comment type="caution">
    <text evidence="2">The sequence shown here is derived from an EMBL/GenBank/DDBJ whole genome shotgun (WGS) entry which is preliminary data.</text>
</comment>
<dbReference type="InterPro" id="IPR045518">
    <property type="entry name" value="2EXR"/>
</dbReference>
<evidence type="ECO:0000313" key="2">
    <source>
        <dbReference type="EMBL" id="KAK7732443.1"/>
    </source>
</evidence>
<proteinExistence type="predicted"/>
<dbReference type="Proteomes" id="UP001430848">
    <property type="component" value="Unassembled WGS sequence"/>
</dbReference>
<dbReference type="PANTHER" id="PTHR35910">
    <property type="entry name" value="2EXR DOMAIN-CONTAINING PROTEIN"/>
    <property type="match status" value="1"/>
</dbReference>
<name>A0ABR1PC99_DIAER</name>
<dbReference type="Pfam" id="PF20150">
    <property type="entry name" value="2EXR"/>
    <property type="match status" value="1"/>
</dbReference>
<accession>A0ABR1PC99</accession>
<organism evidence="2 3">
    <name type="scientific">Diaporthe eres</name>
    <name type="common">Phomopsis oblonga</name>
    <dbReference type="NCBI Taxonomy" id="83184"/>
    <lineage>
        <taxon>Eukaryota</taxon>
        <taxon>Fungi</taxon>
        <taxon>Dikarya</taxon>
        <taxon>Ascomycota</taxon>
        <taxon>Pezizomycotina</taxon>
        <taxon>Sordariomycetes</taxon>
        <taxon>Sordariomycetidae</taxon>
        <taxon>Diaporthales</taxon>
        <taxon>Diaporthaceae</taxon>
        <taxon>Diaporthe</taxon>
        <taxon>Diaporthe eres species complex</taxon>
    </lineage>
</organism>
<evidence type="ECO:0000259" key="1">
    <source>
        <dbReference type="Pfam" id="PF20150"/>
    </source>
</evidence>
<dbReference type="EMBL" id="JAKNSF020000020">
    <property type="protein sequence ID" value="KAK7732443.1"/>
    <property type="molecule type" value="Genomic_DNA"/>
</dbReference>
<protein>
    <recommendedName>
        <fullName evidence="1">2EXR domain-containing protein</fullName>
    </recommendedName>
</protein>
<evidence type="ECO:0000313" key="3">
    <source>
        <dbReference type="Proteomes" id="UP001430848"/>
    </source>
</evidence>
<sequence length="300" mass="33902">MSAAEVVFVRFADFPTEIRLAIWRDCLPHRVVELDYQPDDIIWDEGPDDEAPPCSANGMIQLRNKAPPLITRVCRESRQVAFETGRQLYRFPDPRDPENTQDFAKYMVTHPWLDTARDVIHINWDPAADIEWQTYDWGDPVRCVMSYAARTEALTASIRLGLLHVMKDRDEPDHHLRWTTSELADLMRSESRAQFLSWSVVVRPPIVVHAARAADSGSLFGLLGDAPVQLVDIDDERRINNFLGLGATPGVTISPGIEPGELARAKQELQDVVDMMFGSELPAPSLHPVIMFRLCTESCI</sequence>
<feature type="domain" description="2EXR" evidence="1">
    <location>
        <begin position="8"/>
        <end position="119"/>
    </location>
</feature>
<keyword evidence="3" id="KW-1185">Reference proteome</keyword>
<gene>
    <name evidence="2" type="ORF">SLS63_005122</name>
</gene>
<reference evidence="2 3" key="1">
    <citation type="submission" date="2024-02" db="EMBL/GenBank/DDBJ databases">
        <title>De novo assembly and annotation of 12 fungi associated with fruit tree decline syndrome in Ontario, Canada.</title>
        <authorList>
            <person name="Sulman M."/>
            <person name="Ellouze W."/>
            <person name="Ilyukhin E."/>
        </authorList>
    </citation>
    <scope>NUCLEOTIDE SEQUENCE [LARGE SCALE GENOMIC DNA]</scope>
    <source>
        <strain evidence="2 3">M169</strain>
    </source>
</reference>